<dbReference type="Pfam" id="PF00989">
    <property type="entry name" value="PAS"/>
    <property type="match status" value="1"/>
</dbReference>
<organism evidence="8 9">
    <name type="scientific">Anaerosolibacter carboniphilus</name>
    <dbReference type="NCBI Taxonomy" id="1417629"/>
    <lineage>
        <taxon>Bacteria</taxon>
        <taxon>Bacillati</taxon>
        <taxon>Bacillota</taxon>
        <taxon>Clostridia</taxon>
        <taxon>Peptostreptococcales</taxon>
        <taxon>Thermotaleaceae</taxon>
        <taxon>Anaerosolibacter</taxon>
    </lineage>
</organism>
<dbReference type="InterPro" id="IPR025662">
    <property type="entry name" value="Sigma_54_int_dom_ATP-bd_1"/>
</dbReference>
<dbReference type="InterPro" id="IPR000014">
    <property type="entry name" value="PAS"/>
</dbReference>
<dbReference type="GO" id="GO:0043565">
    <property type="term" value="F:sequence-specific DNA binding"/>
    <property type="evidence" value="ECO:0007669"/>
    <property type="project" value="InterPro"/>
</dbReference>
<dbReference type="Pfam" id="PF02954">
    <property type="entry name" value="HTH_8"/>
    <property type="match status" value="1"/>
</dbReference>
<dbReference type="Pfam" id="PF25601">
    <property type="entry name" value="AAA_lid_14"/>
    <property type="match status" value="1"/>
</dbReference>
<dbReference type="Gene3D" id="3.30.450.20">
    <property type="entry name" value="PAS domain"/>
    <property type="match status" value="1"/>
</dbReference>
<dbReference type="SUPFAM" id="SSF52540">
    <property type="entry name" value="P-loop containing nucleoside triphosphate hydrolases"/>
    <property type="match status" value="1"/>
</dbReference>
<dbReference type="SUPFAM" id="SSF55781">
    <property type="entry name" value="GAF domain-like"/>
    <property type="match status" value="1"/>
</dbReference>
<dbReference type="Proteomes" id="UP000579281">
    <property type="component" value="Unassembled WGS sequence"/>
</dbReference>
<dbReference type="InterPro" id="IPR002197">
    <property type="entry name" value="HTH_Fis"/>
</dbReference>
<evidence type="ECO:0000313" key="9">
    <source>
        <dbReference type="Proteomes" id="UP000579281"/>
    </source>
</evidence>
<keyword evidence="5" id="KW-0804">Transcription</keyword>
<accession>A0A841KUG1</accession>
<keyword evidence="9" id="KW-1185">Reference proteome</keyword>
<dbReference type="InterPro" id="IPR002078">
    <property type="entry name" value="Sigma_54_int"/>
</dbReference>
<dbReference type="EMBL" id="JACHEN010000020">
    <property type="protein sequence ID" value="MBB6217071.1"/>
    <property type="molecule type" value="Genomic_DNA"/>
</dbReference>
<dbReference type="InterPro" id="IPR035965">
    <property type="entry name" value="PAS-like_dom_sf"/>
</dbReference>
<dbReference type="SMART" id="SM00382">
    <property type="entry name" value="AAA"/>
    <property type="match status" value="1"/>
</dbReference>
<dbReference type="InterPro" id="IPR009057">
    <property type="entry name" value="Homeodomain-like_sf"/>
</dbReference>
<dbReference type="PROSITE" id="PS00688">
    <property type="entry name" value="SIGMA54_INTERACT_3"/>
    <property type="match status" value="1"/>
</dbReference>
<protein>
    <submittedName>
        <fullName evidence="8">Transcriptional regulator with PAS, ATPase and Fis domain</fullName>
    </submittedName>
</protein>
<keyword evidence="1" id="KW-0547">Nucleotide-binding</keyword>
<dbReference type="PANTHER" id="PTHR32071:SF57">
    <property type="entry name" value="C4-DICARBOXYLATE TRANSPORT TRANSCRIPTIONAL REGULATORY PROTEIN DCTD"/>
    <property type="match status" value="1"/>
</dbReference>
<dbReference type="PROSITE" id="PS50045">
    <property type="entry name" value="SIGMA54_INTERACT_4"/>
    <property type="match status" value="1"/>
</dbReference>
<dbReference type="PANTHER" id="PTHR32071">
    <property type="entry name" value="TRANSCRIPTIONAL REGULATORY PROTEIN"/>
    <property type="match status" value="1"/>
</dbReference>
<dbReference type="InterPro" id="IPR029016">
    <property type="entry name" value="GAF-like_dom_sf"/>
</dbReference>
<sequence>MNLMRITASVQKIAEVIASVINVDVTIVDCELNRIAATGCYGDHIGTKVSRNSVFGFALRQGEGFIIDNPRNHMACKQCEDQHQCKEHAQVCCPIKVYHETVGVIGLIAFEETQKKSIVNNQENLMAFLHRMADLIASKLMEEEKTEKIKLLARELEIVLDAVDRGIIAVDAVGKIMHFNLKAAQLFRLDEKSVIHRNIDEILGEIDFYDLKMRNISIKNREFSYKKGAYRVRGIYGINPIIVGMDTVGYVFTFSNISEALNVVNDVIGSAIETKFHHIIGESEGMARAKEEAQKAAESPSTILIQGESGTGKELFARAIHFQGSRRRRPFIPINCAAIPEQLLESELFGYEEGAFTGAKRGGKAGKFELANKGTIFLDEIGDMPLHLQAKLLRVLQENVIEKIGGREYIPIDVRIIAATNKNLEQKVMEGEFRKDLYYRLNVIPLNIPSLRDRMEDVDILVGNLLRKCNHKLGKRVEGIQTGALRILQNYQWPGNVRELENTIEYAVNMCSQNQISEEDLPKRLKNRENQEQSNADTRVMTIRELEYREIEKALKLCEGSKQSMDKAAELLGLSRATLYRKLKEYQLKQSQSETNVSF</sequence>
<evidence type="ECO:0000256" key="5">
    <source>
        <dbReference type="ARBA" id="ARBA00023163"/>
    </source>
</evidence>
<gene>
    <name evidence="8" type="ORF">HNQ80_003177</name>
</gene>
<feature type="domain" description="Sigma-54 factor interaction" evidence="6">
    <location>
        <begin position="279"/>
        <end position="509"/>
    </location>
</feature>
<dbReference type="SUPFAM" id="SSF55785">
    <property type="entry name" value="PYP-like sensor domain (PAS domain)"/>
    <property type="match status" value="1"/>
</dbReference>
<dbReference type="FunFam" id="3.40.50.300:FF:000006">
    <property type="entry name" value="DNA-binding transcriptional regulator NtrC"/>
    <property type="match status" value="1"/>
</dbReference>
<proteinExistence type="predicted"/>
<evidence type="ECO:0000256" key="3">
    <source>
        <dbReference type="ARBA" id="ARBA00023015"/>
    </source>
</evidence>
<dbReference type="InterPro" id="IPR013767">
    <property type="entry name" value="PAS_fold"/>
</dbReference>
<dbReference type="SUPFAM" id="SSF46689">
    <property type="entry name" value="Homeodomain-like"/>
    <property type="match status" value="1"/>
</dbReference>
<dbReference type="InterPro" id="IPR058031">
    <property type="entry name" value="AAA_lid_NorR"/>
</dbReference>
<dbReference type="InterPro" id="IPR025943">
    <property type="entry name" value="Sigma_54_int_dom_ATP-bd_2"/>
</dbReference>
<evidence type="ECO:0000256" key="2">
    <source>
        <dbReference type="ARBA" id="ARBA00022840"/>
    </source>
</evidence>
<evidence type="ECO:0000256" key="1">
    <source>
        <dbReference type="ARBA" id="ARBA00022741"/>
    </source>
</evidence>
<dbReference type="RefSeq" id="WP_184311588.1">
    <property type="nucleotide sequence ID" value="NZ_JACHEN010000020.1"/>
</dbReference>
<dbReference type="Gene3D" id="3.30.450.40">
    <property type="match status" value="1"/>
</dbReference>
<dbReference type="InterPro" id="IPR003593">
    <property type="entry name" value="AAA+_ATPase"/>
</dbReference>
<dbReference type="PROSITE" id="PS50112">
    <property type="entry name" value="PAS"/>
    <property type="match status" value="1"/>
</dbReference>
<keyword evidence="4" id="KW-0238">DNA-binding</keyword>
<dbReference type="GO" id="GO:0006355">
    <property type="term" value="P:regulation of DNA-templated transcription"/>
    <property type="evidence" value="ECO:0007669"/>
    <property type="project" value="InterPro"/>
</dbReference>
<dbReference type="Gene3D" id="1.10.10.60">
    <property type="entry name" value="Homeodomain-like"/>
    <property type="match status" value="1"/>
</dbReference>
<dbReference type="Gene3D" id="1.10.8.60">
    <property type="match status" value="1"/>
</dbReference>
<comment type="caution">
    <text evidence="8">The sequence shown here is derived from an EMBL/GenBank/DDBJ whole genome shotgun (WGS) entry which is preliminary data.</text>
</comment>
<dbReference type="InterPro" id="IPR025944">
    <property type="entry name" value="Sigma_54_int_dom_CS"/>
</dbReference>
<evidence type="ECO:0000256" key="4">
    <source>
        <dbReference type="ARBA" id="ARBA00023125"/>
    </source>
</evidence>
<dbReference type="CDD" id="cd00009">
    <property type="entry name" value="AAA"/>
    <property type="match status" value="1"/>
</dbReference>
<dbReference type="CDD" id="cd00130">
    <property type="entry name" value="PAS"/>
    <property type="match status" value="1"/>
</dbReference>
<dbReference type="AlphaFoldDB" id="A0A841KUG1"/>
<dbReference type="InterPro" id="IPR027417">
    <property type="entry name" value="P-loop_NTPase"/>
</dbReference>
<reference evidence="8 9" key="1">
    <citation type="submission" date="2020-08" db="EMBL/GenBank/DDBJ databases">
        <title>Genomic Encyclopedia of Type Strains, Phase IV (KMG-IV): sequencing the most valuable type-strain genomes for metagenomic binning, comparative biology and taxonomic classification.</title>
        <authorList>
            <person name="Goeker M."/>
        </authorList>
    </citation>
    <scope>NUCLEOTIDE SEQUENCE [LARGE SCALE GENOMIC DNA]</scope>
    <source>
        <strain evidence="8 9">DSM 103526</strain>
    </source>
</reference>
<keyword evidence="3" id="KW-0805">Transcription regulation</keyword>
<evidence type="ECO:0000259" key="7">
    <source>
        <dbReference type="PROSITE" id="PS50112"/>
    </source>
</evidence>
<dbReference type="Gene3D" id="3.40.50.300">
    <property type="entry name" value="P-loop containing nucleotide triphosphate hydrolases"/>
    <property type="match status" value="1"/>
</dbReference>
<dbReference type="GO" id="GO:0005524">
    <property type="term" value="F:ATP binding"/>
    <property type="evidence" value="ECO:0007669"/>
    <property type="project" value="UniProtKB-KW"/>
</dbReference>
<feature type="domain" description="PAS" evidence="7">
    <location>
        <begin position="152"/>
        <end position="203"/>
    </location>
</feature>
<name>A0A841KUG1_9FIRM</name>
<dbReference type="SMART" id="SM00091">
    <property type="entry name" value="PAS"/>
    <property type="match status" value="1"/>
</dbReference>
<evidence type="ECO:0000313" key="8">
    <source>
        <dbReference type="EMBL" id="MBB6217071.1"/>
    </source>
</evidence>
<dbReference type="PROSITE" id="PS00675">
    <property type="entry name" value="SIGMA54_INTERACT_1"/>
    <property type="match status" value="1"/>
</dbReference>
<evidence type="ECO:0000259" key="6">
    <source>
        <dbReference type="PROSITE" id="PS50045"/>
    </source>
</evidence>
<keyword evidence="2" id="KW-0067">ATP-binding</keyword>
<dbReference type="Pfam" id="PF00158">
    <property type="entry name" value="Sigma54_activat"/>
    <property type="match status" value="1"/>
</dbReference>
<dbReference type="PROSITE" id="PS00676">
    <property type="entry name" value="SIGMA54_INTERACT_2"/>
    <property type="match status" value="1"/>
</dbReference>